<feature type="region of interest" description="Disordered" evidence="8">
    <location>
        <begin position="228"/>
        <end position="277"/>
    </location>
</feature>
<evidence type="ECO:0000256" key="1">
    <source>
        <dbReference type="ARBA" id="ARBA00004123"/>
    </source>
</evidence>
<evidence type="ECO:0000256" key="5">
    <source>
        <dbReference type="ARBA" id="ARBA00023125"/>
    </source>
</evidence>
<keyword evidence="6" id="KW-0804">Transcription</keyword>
<feature type="compositionally biased region" description="Basic and acidic residues" evidence="8">
    <location>
        <begin position="341"/>
        <end position="351"/>
    </location>
</feature>
<evidence type="ECO:0000256" key="8">
    <source>
        <dbReference type="SAM" id="MobiDB-lite"/>
    </source>
</evidence>
<feature type="region of interest" description="Disordered" evidence="8">
    <location>
        <begin position="327"/>
        <end position="351"/>
    </location>
</feature>
<gene>
    <name evidence="10" type="primary">bHLH9</name>
</gene>
<dbReference type="PANTHER" id="PTHR16223">
    <property type="entry name" value="TRANSCRIPTION FACTOR BHLH83-RELATED"/>
    <property type="match status" value="1"/>
</dbReference>
<evidence type="ECO:0000256" key="7">
    <source>
        <dbReference type="ARBA" id="ARBA00023242"/>
    </source>
</evidence>
<comment type="subcellular location">
    <subcellularLocation>
        <location evidence="1">Nucleus</location>
    </subcellularLocation>
</comment>
<dbReference type="FunFam" id="4.10.280.10:FF:000032">
    <property type="entry name" value="Transcription factor bHLH123 family"/>
    <property type="match status" value="1"/>
</dbReference>
<dbReference type="CDD" id="cd11393">
    <property type="entry name" value="bHLH_AtbHLH_like"/>
    <property type="match status" value="1"/>
</dbReference>
<dbReference type="GO" id="GO:0005634">
    <property type="term" value="C:nucleus"/>
    <property type="evidence" value="ECO:0007669"/>
    <property type="project" value="UniProtKB-SubCell"/>
</dbReference>
<feature type="compositionally biased region" description="Low complexity" evidence="8">
    <location>
        <begin position="236"/>
        <end position="248"/>
    </location>
</feature>
<evidence type="ECO:0000256" key="3">
    <source>
        <dbReference type="ARBA" id="ARBA00011738"/>
    </source>
</evidence>
<comment type="similarity">
    <text evidence="2">Belongs to the bHLH protein family.</text>
</comment>
<keyword evidence="5" id="KW-0238">DNA-binding</keyword>
<evidence type="ECO:0000256" key="6">
    <source>
        <dbReference type="ARBA" id="ARBA00023163"/>
    </source>
</evidence>
<dbReference type="GO" id="GO:0000981">
    <property type="term" value="F:DNA-binding transcription factor activity, RNA polymerase II-specific"/>
    <property type="evidence" value="ECO:0007669"/>
    <property type="project" value="TreeGrafter"/>
</dbReference>
<accession>A0A7M3UQG7</accession>
<dbReference type="InterPro" id="IPR036638">
    <property type="entry name" value="HLH_DNA-bd_sf"/>
</dbReference>
<evidence type="ECO:0000259" key="9">
    <source>
        <dbReference type="PROSITE" id="PS50888"/>
    </source>
</evidence>
<dbReference type="GO" id="GO:0000978">
    <property type="term" value="F:RNA polymerase II cis-regulatory region sequence-specific DNA binding"/>
    <property type="evidence" value="ECO:0007669"/>
    <property type="project" value="TreeGrafter"/>
</dbReference>
<keyword evidence="4" id="KW-0805">Transcription regulation</keyword>
<proteinExistence type="evidence at transcript level"/>
<comment type="subunit">
    <text evidence="3">Homodimer.</text>
</comment>
<feature type="domain" description="BHLH" evidence="9">
    <location>
        <begin position="267"/>
        <end position="316"/>
    </location>
</feature>
<dbReference type="EMBL" id="MN883617">
    <property type="protein sequence ID" value="QOJ43670.1"/>
    <property type="molecule type" value="mRNA"/>
</dbReference>
<dbReference type="Gene3D" id="4.10.280.10">
    <property type="entry name" value="Helix-loop-helix DNA-binding domain"/>
    <property type="match status" value="1"/>
</dbReference>
<sequence length="387" mass="41616">MADEFDAAGMSWWSTARTAPSSTTTTATRFDGSSAIAAAAASASCSAAIADPGSIDQQPAASGPILDSSLQISGYGMDWNQSFIRSSVSAGRGAEPSFHAMLQESFSYPSMDPGHPRQPHHIGSEQFLLDHQQQQVQQQQPALSMMLQGLFEPAPEAKPQQPIFNYQNPSSVAVSSHFLTSPPTKQQQQQLQFSNSAAFWNASAGAASDARSGFYPSALPVQFSTATAPSYEHKPSSSSLTTSKSNSDTVHKKSSGSSEPAMKKSRVEAPSPLPTFKVRKEKLGDRITALQQLVSPFGKTDTASVLHEAILYIKFLHDQVSTLSTPYLKNGHPMQQQQSSDKSKEGEGARQDLRSRGLCLVPIESTYPVASETTADFWTPTFGGSYR</sequence>
<feature type="compositionally biased region" description="Polar residues" evidence="8">
    <location>
        <begin position="327"/>
        <end position="340"/>
    </location>
</feature>
<dbReference type="GO" id="GO:0046983">
    <property type="term" value="F:protein dimerization activity"/>
    <property type="evidence" value="ECO:0007669"/>
    <property type="project" value="InterPro"/>
</dbReference>
<dbReference type="InterPro" id="IPR011598">
    <property type="entry name" value="bHLH_dom"/>
</dbReference>
<reference evidence="10" key="1">
    <citation type="submission" date="2019-12" db="EMBL/GenBank/DDBJ databases">
        <title>Identification of the bHLH gene family in Dracaena cambodiana reveals candidate genes involved in flavonoid biosynthesis.</title>
        <authorList>
            <person name="Zhu J."/>
            <person name="Peng S."/>
        </authorList>
    </citation>
    <scope>NUCLEOTIDE SEQUENCE</scope>
</reference>
<protein>
    <submittedName>
        <fullName evidence="10">BHLH transcription factor</fullName>
    </submittedName>
</protein>
<dbReference type="AlphaFoldDB" id="A0A7M3UQG7"/>
<dbReference type="PANTHER" id="PTHR16223:SF238">
    <property type="entry name" value="TRANSCRIPTION FACTOR BHLH114"/>
    <property type="match status" value="1"/>
</dbReference>
<dbReference type="SUPFAM" id="SSF47459">
    <property type="entry name" value="HLH, helix-loop-helix DNA-binding domain"/>
    <property type="match status" value="1"/>
</dbReference>
<evidence type="ECO:0000313" key="10">
    <source>
        <dbReference type="EMBL" id="QOJ43670.1"/>
    </source>
</evidence>
<dbReference type="InterPro" id="IPR045843">
    <property type="entry name" value="IND-like"/>
</dbReference>
<dbReference type="InterPro" id="IPR045239">
    <property type="entry name" value="bHLH95_bHLH"/>
</dbReference>
<keyword evidence="7" id="KW-0539">Nucleus</keyword>
<dbReference type="PROSITE" id="PS50888">
    <property type="entry name" value="BHLH"/>
    <property type="match status" value="1"/>
</dbReference>
<evidence type="ECO:0000256" key="2">
    <source>
        <dbReference type="ARBA" id="ARBA00005510"/>
    </source>
</evidence>
<organism evidence="10">
    <name type="scientific">Dracaena cambodiana</name>
    <dbReference type="NCBI Taxonomy" id="580341"/>
    <lineage>
        <taxon>Eukaryota</taxon>
        <taxon>Viridiplantae</taxon>
        <taxon>Streptophyta</taxon>
        <taxon>Embryophyta</taxon>
        <taxon>Tracheophyta</taxon>
        <taxon>Spermatophyta</taxon>
        <taxon>Magnoliopsida</taxon>
        <taxon>Liliopsida</taxon>
        <taxon>Asparagales</taxon>
        <taxon>Asparagaceae</taxon>
        <taxon>Nolinoideae</taxon>
        <taxon>Dracaena</taxon>
    </lineage>
</organism>
<name>A0A7M3UQG7_9ASPA</name>
<evidence type="ECO:0000256" key="4">
    <source>
        <dbReference type="ARBA" id="ARBA00023015"/>
    </source>
</evidence>